<evidence type="ECO:0000313" key="2">
    <source>
        <dbReference type="WBParaSite" id="nRc.2.0.1.t00805-RA"/>
    </source>
</evidence>
<reference evidence="2" key="1">
    <citation type="submission" date="2022-11" db="UniProtKB">
        <authorList>
            <consortium name="WormBaseParasite"/>
        </authorList>
    </citation>
    <scope>IDENTIFICATION</scope>
</reference>
<accession>A0A915HGP9</accession>
<name>A0A915HGP9_ROMCU</name>
<dbReference type="Proteomes" id="UP000887565">
    <property type="component" value="Unplaced"/>
</dbReference>
<protein>
    <submittedName>
        <fullName evidence="2">Uncharacterized protein</fullName>
    </submittedName>
</protein>
<keyword evidence="1" id="KW-1185">Reference proteome</keyword>
<proteinExistence type="predicted"/>
<dbReference type="WBParaSite" id="nRc.2.0.1.t00805-RA">
    <property type="protein sequence ID" value="nRc.2.0.1.t00805-RA"/>
    <property type="gene ID" value="nRc.2.0.1.g00805"/>
</dbReference>
<dbReference type="AlphaFoldDB" id="A0A915HGP9"/>
<sequence length="78" mass="9005">MEEELTKNAAIYYEKLLQMAIQFRLQKDDTAAPEMEAKVVVLEPPWPMKVEDNMASNKLIIDEMIAETPESEMTESKE</sequence>
<organism evidence="1 2">
    <name type="scientific">Romanomermis culicivorax</name>
    <name type="common">Nematode worm</name>
    <dbReference type="NCBI Taxonomy" id="13658"/>
    <lineage>
        <taxon>Eukaryota</taxon>
        <taxon>Metazoa</taxon>
        <taxon>Ecdysozoa</taxon>
        <taxon>Nematoda</taxon>
        <taxon>Enoplea</taxon>
        <taxon>Dorylaimia</taxon>
        <taxon>Mermithida</taxon>
        <taxon>Mermithoidea</taxon>
        <taxon>Mermithidae</taxon>
        <taxon>Romanomermis</taxon>
    </lineage>
</organism>
<evidence type="ECO:0000313" key="1">
    <source>
        <dbReference type="Proteomes" id="UP000887565"/>
    </source>
</evidence>